<accession>B8BJJ3</accession>
<dbReference type="PANTHER" id="PTHR20275">
    <property type="entry name" value="NAD KINASE"/>
    <property type="match status" value="1"/>
</dbReference>
<dbReference type="GO" id="GO:0006741">
    <property type="term" value="P:NADP+ biosynthetic process"/>
    <property type="evidence" value="ECO:0007669"/>
    <property type="project" value="TreeGrafter"/>
</dbReference>
<organism evidence="1 2">
    <name type="scientific">Oryza sativa subsp. indica</name>
    <name type="common">Rice</name>
    <dbReference type="NCBI Taxonomy" id="39946"/>
    <lineage>
        <taxon>Eukaryota</taxon>
        <taxon>Viridiplantae</taxon>
        <taxon>Streptophyta</taxon>
        <taxon>Embryophyta</taxon>
        <taxon>Tracheophyta</taxon>
        <taxon>Spermatophyta</taxon>
        <taxon>Magnoliopsida</taxon>
        <taxon>Liliopsida</taxon>
        <taxon>Poales</taxon>
        <taxon>Poaceae</taxon>
        <taxon>BOP clade</taxon>
        <taxon>Oryzoideae</taxon>
        <taxon>Oryzeae</taxon>
        <taxon>Oryzinae</taxon>
        <taxon>Oryza</taxon>
        <taxon>Oryza sativa</taxon>
    </lineage>
</organism>
<reference evidence="1 2" key="1">
    <citation type="journal article" date="2005" name="PLoS Biol.">
        <title>The genomes of Oryza sativa: a history of duplications.</title>
        <authorList>
            <person name="Yu J."/>
            <person name="Wang J."/>
            <person name="Lin W."/>
            <person name="Li S."/>
            <person name="Li H."/>
            <person name="Zhou J."/>
            <person name="Ni P."/>
            <person name="Dong W."/>
            <person name="Hu S."/>
            <person name="Zeng C."/>
            <person name="Zhang J."/>
            <person name="Zhang Y."/>
            <person name="Li R."/>
            <person name="Xu Z."/>
            <person name="Li S."/>
            <person name="Li X."/>
            <person name="Zheng H."/>
            <person name="Cong L."/>
            <person name="Lin L."/>
            <person name="Yin J."/>
            <person name="Geng J."/>
            <person name="Li G."/>
            <person name="Shi J."/>
            <person name="Liu J."/>
            <person name="Lv H."/>
            <person name="Li J."/>
            <person name="Wang J."/>
            <person name="Deng Y."/>
            <person name="Ran L."/>
            <person name="Shi X."/>
            <person name="Wang X."/>
            <person name="Wu Q."/>
            <person name="Li C."/>
            <person name="Ren X."/>
            <person name="Wang J."/>
            <person name="Wang X."/>
            <person name="Li D."/>
            <person name="Liu D."/>
            <person name="Zhang X."/>
            <person name="Ji Z."/>
            <person name="Zhao W."/>
            <person name="Sun Y."/>
            <person name="Zhang Z."/>
            <person name="Bao J."/>
            <person name="Han Y."/>
            <person name="Dong L."/>
            <person name="Ji J."/>
            <person name="Chen P."/>
            <person name="Wu S."/>
            <person name="Liu J."/>
            <person name="Xiao Y."/>
            <person name="Bu D."/>
            <person name="Tan J."/>
            <person name="Yang L."/>
            <person name="Ye C."/>
            <person name="Zhang J."/>
            <person name="Xu J."/>
            <person name="Zhou Y."/>
            <person name="Yu Y."/>
            <person name="Zhang B."/>
            <person name="Zhuang S."/>
            <person name="Wei H."/>
            <person name="Liu B."/>
            <person name="Lei M."/>
            <person name="Yu H."/>
            <person name="Li Y."/>
            <person name="Xu H."/>
            <person name="Wei S."/>
            <person name="He X."/>
            <person name="Fang L."/>
            <person name="Zhang Z."/>
            <person name="Zhang Y."/>
            <person name="Huang X."/>
            <person name="Su Z."/>
            <person name="Tong W."/>
            <person name="Li J."/>
            <person name="Tong Z."/>
            <person name="Li S."/>
            <person name="Ye J."/>
            <person name="Wang L."/>
            <person name="Fang L."/>
            <person name="Lei T."/>
            <person name="Chen C."/>
            <person name="Chen H."/>
            <person name="Xu Z."/>
            <person name="Li H."/>
            <person name="Huang H."/>
            <person name="Zhang F."/>
            <person name="Xu H."/>
            <person name="Li N."/>
            <person name="Zhao C."/>
            <person name="Li S."/>
            <person name="Dong L."/>
            <person name="Huang Y."/>
            <person name="Li L."/>
            <person name="Xi Y."/>
            <person name="Qi Q."/>
            <person name="Li W."/>
            <person name="Zhang B."/>
            <person name="Hu W."/>
            <person name="Zhang Y."/>
            <person name="Tian X."/>
            <person name="Jiao Y."/>
            <person name="Liang X."/>
            <person name="Jin J."/>
            <person name="Gao L."/>
            <person name="Zheng W."/>
            <person name="Hao B."/>
            <person name="Liu S."/>
            <person name="Wang W."/>
            <person name="Yuan L."/>
            <person name="Cao M."/>
            <person name="McDermott J."/>
            <person name="Samudrala R."/>
            <person name="Wang J."/>
            <person name="Wong G.K."/>
            <person name="Yang H."/>
        </authorList>
    </citation>
    <scope>NUCLEOTIDE SEQUENCE [LARGE SCALE GENOMIC DNA]</scope>
    <source>
        <strain evidence="2">cv. 93-11</strain>
    </source>
</reference>
<dbReference type="EMBL" id="CM000136">
    <property type="protein sequence ID" value="EEC67829.1"/>
    <property type="molecule type" value="Genomic_DNA"/>
</dbReference>
<dbReference type="AlphaFoldDB" id="B8BJJ3"/>
<protein>
    <submittedName>
        <fullName evidence="1">Uncharacterized protein</fullName>
    </submittedName>
</protein>
<proteinExistence type="predicted"/>
<gene>
    <name evidence="1" type="ORF">OsI_35420</name>
</gene>
<dbReference type="HOGENOM" id="CLU_2692141_0_0_1"/>
<keyword evidence="2" id="KW-1185">Reference proteome</keyword>
<sequence length="74" mass="8410">MPGKVFDVLNDVLVDQGSDPYLPKIECYEHNHLITKIPDDARSNVWVSFDGKRRQQLSRVDCSNIHESAPTPNC</sequence>
<dbReference type="PANTHER" id="PTHR20275:SF6">
    <property type="entry name" value="NAD KINASE 2, CHLOROPLASTIC"/>
    <property type="match status" value="1"/>
</dbReference>
<evidence type="ECO:0000313" key="2">
    <source>
        <dbReference type="Proteomes" id="UP000007015"/>
    </source>
</evidence>
<dbReference type="STRING" id="39946.B8BJJ3"/>
<dbReference type="Gramene" id="BGIOSGA034361-TA">
    <property type="protein sequence ID" value="BGIOSGA034361-PA"/>
    <property type="gene ID" value="BGIOSGA034361"/>
</dbReference>
<dbReference type="Proteomes" id="UP000007015">
    <property type="component" value="Chromosome 11"/>
</dbReference>
<name>B8BJJ3_ORYSI</name>
<evidence type="ECO:0000313" key="1">
    <source>
        <dbReference type="EMBL" id="EEC67829.1"/>
    </source>
</evidence>
<dbReference type="GO" id="GO:0003951">
    <property type="term" value="F:NAD+ kinase activity"/>
    <property type="evidence" value="ECO:0007669"/>
    <property type="project" value="TreeGrafter"/>
</dbReference>